<proteinExistence type="predicted"/>
<evidence type="ECO:0000256" key="1">
    <source>
        <dbReference type="SAM" id="MobiDB-lite"/>
    </source>
</evidence>
<name>A0A2H3ASY9_9AGAR</name>
<feature type="region of interest" description="Disordered" evidence="1">
    <location>
        <begin position="109"/>
        <end position="138"/>
    </location>
</feature>
<dbReference type="Proteomes" id="UP000218334">
    <property type="component" value="Unassembled WGS sequence"/>
</dbReference>
<protein>
    <submittedName>
        <fullName evidence="2">Uncharacterized protein</fullName>
    </submittedName>
</protein>
<sequence length="138" mass="15131">MSNTGLRIYSSLSVGLDIKAGRPHLWAVIFCVSGSGLRQDDVLRSDERDAEIRAIGWRSSHRRMVSLCARRIVVLGPFLPPADGRSAWVVMYGILVITSPSADNIHSPNFAPKTQGTTVNDNAGMSQKSLEAGWEDHR</sequence>
<gene>
    <name evidence="2" type="ORF">ARMSODRAFT_1025407</name>
</gene>
<organism evidence="2 3">
    <name type="scientific">Armillaria solidipes</name>
    <dbReference type="NCBI Taxonomy" id="1076256"/>
    <lineage>
        <taxon>Eukaryota</taxon>
        <taxon>Fungi</taxon>
        <taxon>Dikarya</taxon>
        <taxon>Basidiomycota</taxon>
        <taxon>Agaricomycotina</taxon>
        <taxon>Agaricomycetes</taxon>
        <taxon>Agaricomycetidae</taxon>
        <taxon>Agaricales</taxon>
        <taxon>Marasmiineae</taxon>
        <taxon>Physalacriaceae</taxon>
        <taxon>Armillaria</taxon>
    </lineage>
</organism>
<evidence type="ECO:0000313" key="3">
    <source>
        <dbReference type="Proteomes" id="UP000218334"/>
    </source>
</evidence>
<keyword evidence="3" id="KW-1185">Reference proteome</keyword>
<evidence type="ECO:0000313" key="2">
    <source>
        <dbReference type="EMBL" id="PBK61869.1"/>
    </source>
</evidence>
<accession>A0A2H3ASY9</accession>
<dbReference type="EMBL" id="KZ293472">
    <property type="protein sequence ID" value="PBK61869.1"/>
    <property type="molecule type" value="Genomic_DNA"/>
</dbReference>
<dbReference type="AlphaFoldDB" id="A0A2H3ASY9"/>
<feature type="compositionally biased region" description="Polar residues" evidence="1">
    <location>
        <begin position="109"/>
        <end position="129"/>
    </location>
</feature>
<reference evidence="3" key="1">
    <citation type="journal article" date="2017" name="Nat. Ecol. Evol.">
        <title>Genome expansion and lineage-specific genetic innovations in the forest pathogenic fungi Armillaria.</title>
        <authorList>
            <person name="Sipos G."/>
            <person name="Prasanna A.N."/>
            <person name="Walter M.C."/>
            <person name="O'Connor E."/>
            <person name="Balint B."/>
            <person name="Krizsan K."/>
            <person name="Kiss B."/>
            <person name="Hess J."/>
            <person name="Varga T."/>
            <person name="Slot J."/>
            <person name="Riley R."/>
            <person name="Boka B."/>
            <person name="Rigling D."/>
            <person name="Barry K."/>
            <person name="Lee J."/>
            <person name="Mihaltcheva S."/>
            <person name="LaButti K."/>
            <person name="Lipzen A."/>
            <person name="Waldron R."/>
            <person name="Moloney N.M."/>
            <person name="Sperisen C."/>
            <person name="Kredics L."/>
            <person name="Vagvoelgyi C."/>
            <person name="Patrignani A."/>
            <person name="Fitzpatrick D."/>
            <person name="Nagy I."/>
            <person name="Doyle S."/>
            <person name="Anderson J.B."/>
            <person name="Grigoriev I.V."/>
            <person name="Gueldener U."/>
            <person name="Muensterkoetter M."/>
            <person name="Nagy L.G."/>
        </authorList>
    </citation>
    <scope>NUCLEOTIDE SEQUENCE [LARGE SCALE GENOMIC DNA]</scope>
    <source>
        <strain evidence="3">28-4</strain>
    </source>
</reference>